<evidence type="ECO:0000256" key="1">
    <source>
        <dbReference type="SAM" id="MobiDB-lite"/>
    </source>
</evidence>
<proteinExistence type="predicted"/>
<dbReference type="Proteomes" id="UP000655044">
    <property type="component" value="Unassembled WGS sequence"/>
</dbReference>
<dbReference type="EMBL" id="BOOI01000006">
    <property type="protein sequence ID" value="GIH82397.1"/>
    <property type="molecule type" value="Genomic_DNA"/>
</dbReference>
<sequence>MAPASTNPAAIIRPIPRDPPVTTTVLPSTENRLMFGKHAVRPPARPYRLVGPDFRDR</sequence>
<protein>
    <submittedName>
        <fullName evidence="2">Uncharacterized protein</fullName>
    </submittedName>
</protein>
<keyword evidence="3" id="KW-1185">Reference proteome</keyword>
<comment type="caution">
    <text evidence="2">The sequence shown here is derived from an EMBL/GenBank/DDBJ whole genome shotgun (WGS) entry which is preliminary data.</text>
</comment>
<accession>A0A8J3WB20</accession>
<name>A0A8J3WB20_PLARO</name>
<evidence type="ECO:0000313" key="2">
    <source>
        <dbReference type="EMBL" id="GIH82397.1"/>
    </source>
</evidence>
<gene>
    <name evidence="2" type="ORF">Pro02_08050</name>
</gene>
<feature type="region of interest" description="Disordered" evidence="1">
    <location>
        <begin position="1"/>
        <end position="22"/>
    </location>
</feature>
<reference evidence="2" key="1">
    <citation type="submission" date="2021-01" db="EMBL/GenBank/DDBJ databases">
        <title>Whole genome shotgun sequence of Planobispora rosea NBRC 15558.</title>
        <authorList>
            <person name="Komaki H."/>
            <person name="Tamura T."/>
        </authorList>
    </citation>
    <scope>NUCLEOTIDE SEQUENCE</scope>
    <source>
        <strain evidence="2">NBRC 15558</strain>
    </source>
</reference>
<evidence type="ECO:0000313" key="3">
    <source>
        <dbReference type="Proteomes" id="UP000655044"/>
    </source>
</evidence>
<dbReference type="AlphaFoldDB" id="A0A8J3WB20"/>
<feature type="compositionally biased region" description="Low complexity" evidence="1">
    <location>
        <begin position="8"/>
        <end position="22"/>
    </location>
</feature>
<organism evidence="2 3">
    <name type="scientific">Planobispora rosea</name>
    <dbReference type="NCBI Taxonomy" id="35762"/>
    <lineage>
        <taxon>Bacteria</taxon>
        <taxon>Bacillati</taxon>
        <taxon>Actinomycetota</taxon>
        <taxon>Actinomycetes</taxon>
        <taxon>Streptosporangiales</taxon>
        <taxon>Streptosporangiaceae</taxon>
        <taxon>Planobispora</taxon>
    </lineage>
</organism>